<dbReference type="Gene3D" id="1.20.1560.10">
    <property type="entry name" value="ABC transporter type 1, transmembrane domain"/>
    <property type="match status" value="1"/>
</dbReference>
<feature type="transmembrane region" description="Helical" evidence="8">
    <location>
        <begin position="63"/>
        <end position="81"/>
    </location>
</feature>
<evidence type="ECO:0000259" key="9">
    <source>
        <dbReference type="PROSITE" id="PS50893"/>
    </source>
</evidence>
<sequence>MQHTPSSSTDNRTDTAHAQLASVIRRPSAGAVWQVFAGLIWLPQAALLAWAVQLMANGQGMAAVWPMAAGVLLLGLLRAWAEGHGGMLANRAARAQLSSLRARVAQSLAQTSPLDKSRPASGQAASAMAEQAEAIVPWLARYQSAMWRVRLLPLVILAAVALQSWVAALILMVAAPLIPLFMAIVGWRAKAASEEQMLQLGHMNAFLLDRLRGLSTLRALHAVELTGQRLRDHAEDLRTRTMRVLRIAFMSSAVLELFSALGVAMVAVYVGFHLLGTLNFGAWGGKLGLGQAMFVLLLAPAFFEPLRDLSAVWHDRAAGEAALQTLQSMQAQSVQIVGAQHVVDPVLPGKEPLSPVQPVSVCIADLEVQAPGSDSRLAPLSLQIEAGEHVALWSPSGSGKSVLLAQIAGLLPVQQGRIEVDRQALEAGSATQLRQRMAWLGQLPHVFAGSAARNIALGRNSVGPEQIAQATQQAALDETLAHRPGASLGEGGAGLSGGEVVRLALARMAAKTQAGLLLVDEPTAHLDPETAAQITQSLRHLARGRTMLVATHDAQLAAAMDRVIELPLLRRVQEQTA</sequence>
<dbReference type="CDD" id="cd18584">
    <property type="entry name" value="ABC_6TM_AarD_CydD"/>
    <property type="match status" value="1"/>
</dbReference>
<evidence type="ECO:0000256" key="7">
    <source>
        <dbReference type="ARBA" id="ARBA00023136"/>
    </source>
</evidence>
<dbReference type="SMART" id="SM00382">
    <property type="entry name" value="AAA"/>
    <property type="match status" value="1"/>
</dbReference>
<keyword evidence="7 8" id="KW-0472">Membrane</keyword>
<dbReference type="EMBL" id="AWOR01000110">
    <property type="protein sequence ID" value="KGH23380.1"/>
    <property type="molecule type" value="Genomic_DNA"/>
</dbReference>
<organism evidence="11 12">
    <name type="scientific">Comamonas testosteroni</name>
    <name type="common">Pseudomonas testosteroni</name>
    <dbReference type="NCBI Taxonomy" id="285"/>
    <lineage>
        <taxon>Bacteria</taxon>
        <taxon>Pseudomonadati</taxon>
        <taxon>Pseudomonadota</taxon>
        <taxon>Betaproteobacteria</taxon>
        <taxon>Burkholderiales</taxon>
        <taxon>Comamonadaceae</taxon>
        <taxon>Comamonas</taxon>
    </lineage>
</organism>
<gene>
    <name evidence="11" type="ORF">P353_28465</name>
</gene>
<dbReference type="InterPro" id="IPR003439">
    <property type="entry name" value="ABC_transporter-like_ATP-bd"/>
</dbReference>
<dbReference type="PANTHER" id="PTHR24221">
    <property type="entry name" value="ATP-BINDING CASSETTE SUB-FAMILY B"/>
    <property type="match status" value="1"/>
</dbReference>
<evidence type="ECO:0000256" key="4">
    <source>
        <dbReference type="ARBA" id="ARBA00022741"/>
    </source>
</evidence>
<name>A0A096GDY6_COMTE</name>
<dbReference type="InterPro" id="IPR003593">
    <property type="entry name" value="AAA+_ATPase"/>
</dbReference>
<dbReference type="SUPFAM" id="SSF52540">
    <property type="entry name" value="P-loop containing nucleoside triphosphate hydrolases"/>
    <property type="match status" value="1"/>
</dbReference>
<keyword evidence="4" id="KW-0547">Nucleotide-binding</keyword>
<dbReference type="InterPro" id="IPR011527">
    <property type="entry name" value="ABC1_TM_dom"/>
</dbReference>
<keyword evidence="2" id="KW-1003">Cell membrane</keyword>
<dbReference type="GO" id="GO:0140359">
    <property type="term" value="F:ABC-type transporter activity"/>
    <property type="evidence" value="ECO:0007669"/>
    <property type="project" value="InterPro"/>
</dbReference>
<feature type="transmembrane region" description="Helical" evidence="8">
    <location>
        <begin position="154"/>
        <end position="187"/>
    </location>
</feature>
<dbReference type="GO" id="GO:0034040">
    <property type="term" value="F:ATPase-coupled lipid transmembrane transporter activity"/>
    <property type="evidence" value="ECO:0007669"/>
    <property type="project" value="TreeGrafter"/>
</dbReference>
<evidence type="ECO:0000256" key="6">
    <source>
        <dbReference type="ARBA" id="ARBA00022989"/>
    </source>
</evidence>
<dbReference type="AlphaFoldDB" id="A0A096GDY6"/>
<dbReference type="PANTHER" id="PTHR24221:SF261">
    <property type="entry name" value="GLUTATHIONE_L-CYSTEINE TRANSPORT SYSTEM ATP-BINDING_PERMEASE PROTEIN CYDD"/>
    <property type="match status" value="1"/>
</dbReference>
<dbReference type="InterPro" id="IPR014216">
    <property type="entry name" value="ABC_transptr_CydD"/>
</dbReference>
<evidence type="ECO:0000256" key="2">
    <source>
        <dbReference type="ARBA" id="ARBA00022475"/>
    </source>
</evidence>
<proteinExistence type="predicted"/>
<feature type="domain" description="ABC transporter" evidence="9">
    <location>
        <begin position="361"/>
        <end position="576"/>
    </location>
</feature>
<dbReference type="Pfam" id="PF00664">
    <property type="entry name" value="ABC_membrane"/>
    <property type="match status" value="1"/>
</dbReference>
<dbReference type="Gene3D" id="3.40.50.300">
    <property type="entry name" value="P-loop containing nucleotide triphosphate hydrolases"/>
    <property type="match status" value="1"/>
</dbReference>
<reference evidence="11 12" key="1">
    <citation type="submission" date="2013-09" db="EMBL/GenBank/DDBJ databases">
        <title>High correlation between genotypes and phenotypes of environmental bacteria Comamonas testosteroni strains.</title>
        <authorList>
            <person name="Liu L."/>
            <person name="Zhu W."/>
            <person name="Xia X."/>
            <person name="Xu B."/>
            <person name="Luo M."/>
            <person name="Wang G."/>
        </authorList>
    </citation>
    <scope>NUCLEOTIDE SEQUENCE [LARGE SCALE GENOMIC DNA]</scope>
    <source>
        <strain evidence="11 12">JL40</strain>
    </source>
</reference>
<dbReference type="Pfam" id="PF00005">
    <property type="entry name" value="ABC_tran"/>
    <property type="match status" value="1"/>
</dbReference>
<dbReference type="PROSITE" id="PS50929">
    <property type="entry name" value="ABC_TM1F"/>
    <property type="match status" value="1"/>
</dbReference>
<dbReference type="GO" id="GO:0016887">
    <property type="term" value="F:ATP hydrolysis activity"/>
    <property type="evidence" value="ECO:0007669"/>
    <property type="project" value="InterPro"/>
</dbReference>
<keyword evidence="5 11" id="KW-0067">ATP-binding</keyword>
<feature type="transmembrane region" description="Helical" evidence="8">
    <location>
        <begin position="31"/>
        <end position="51"/>
    </location>
</feature>
<dbReference type="GO" id="GO:0005886">
    <property type="term" value="C:plasma membrane"/>
    <property type="evidence" value="ECO:0007669"/>
    <property type="project" value="UniProtKB-SubCell"/>
</dbReference>
<dbReference type="RefSeq" id="WP_198529179.1">
    <property type="nucleotide sequence ID" value="NZ_AWOR01000110.1"/>
</dbReference>
<evidence type="ECO:0000259" key="10">
    <source>
        <dbReference type="PROSITE" id="PS50929"/>
    </source>
</evidence>
<dbReference type="PROSITE" id="PS50893">
    <property type="entry name" value="ABC_TRANSPORTER_2"/>
    <property type="match status" value="1"/>
</dbReference>
<feature type="domain" description="ABC transmembrane type-1" evidence="10">
    <location>
        <begin position="29"/>
        <end position="318"/>
    </location>
</feature>
<dbReference type="GO" id="GO:0005524">
    <property type="term" value="F:ATP binding"/>
    <property type="evidence" value="ECO:0007669"/>
    <property type="project" value="UniProtKB-KW"/>
</dbReference>
<evidence type="ECO:0000256" key="5">
    <source>
        <dbReference type="ARBA" id="ARBA00022840"/>
    </source>
</evidence>
<evidence type="ECO:0000256" key="3">
    <source>
        <dbReference type="ARBA" id="ARBA00022692"/>
    </source>
</evidence>
<dbReference type="InterPro" id="IPR036640">
    <property type="entry name" value="ABC1_TM_sf"/>
</dbReference>
<evidence type="ECO:0000313" key="11">
    <source>
        <dbReference type="EMBL" id="KGH23380.1"/>
    </source>
</evidence>
<dbReference type="SUPFAM" id="SSF90123">
    <property type="entry name" value="ABC transporter transmembrane region"/>
    <property type="match status" value="1"/>
</dbReference>
<evidence type="ECO:0000256" key="8">
    <source>
        <dbReference type="SAM" id="Phobius"/>
    </source>
</evidence>
<dbReference type="InterPro" id="IPR027417">
    <property type="entry name" value="P-loop_NTPase"/>
</dbReference>
<dbReference type="InterPro" id="IPR039421">
    <property type="entry name" value="Type_1_exporter"/>
</dbReference>
<protein>
    <submittedName>
        <fullName evidence="11">ABC transporter ATP-binding protein</fullName>
    </submittedName>
</protein>
<evidence type="ECO:0000313" key="12">
    <source>
        <dbReference type="Proteomes" id="UP000029553"/>
    </source>
</evidence>
<comment type="subcellular location">
    <subcellularLocation>
        <location evidence="1">Cell membrane</location>
        <topology evidence="1">Multi-pass membrane protein</topology>
    </subcellularLocation>
</comment>
<accession>A0A096GDY6</accession>
<keyword evidence="6 8" id="KW-1133">Transmembrane helix</keyword>
<dbReference type="GO" id="GO:0042883">
    <property type="term" value="P:cysteine transport"/>
    <property type="evidence" value="ECO:0007669"/>
    <property type="project" value="InterPro"/>
</dbReference>
<dbReference type="NCBIfam" id="TIGR02857">
    <property type="entry name" value="CydD"/>
    <property type="match status" value="1"/>
</dbReference>
<comment type="caution">
    <text evidence="11">The sequence shown here is derived from an EMBL/GenBank/DDBJ whole genome shotgun (WGS) entry which is preliminary data.</text>
</comment>
<feature type="transmembrane region" description="Helical" evidence="8">
    <location>
        <begin position="247"/>
        <end position="271"/>
    </location>
</feature>
<keyword evidence="3 8" id="KW-0812">Transmembrane</keyword>
<dbReference type="Proteomes" id="UP000029553">
    <property type="component" value="Unassembled WGS sequence"/>
</dbReference>
<evidence type="ECO:0000256" key="1">
    <source>
        <dbReference type="ARBA" id="ARBA00004651"/>
    </source>
</evidence>